<accession>A0ABD2XY19</accession>
<dbReference type="AlphaFoldDB" id="A0ABD2XY19"/>
<proteinExistence type="predicted"/>
<gene>
    <name evidence="1" type="ORF">ACH5RR_041117</name>
</gene>
<organism evidence="1 2">
    <name type="scientific">Cinchona calisaya</name>
    <dbReference type="NCBI Taxonomy" id="153742"/>
    <lineage>
        <taxon>Eukaryota</taxon>
        <taxon>Viridiplantae</taxon>
        <taxon>Streptophyta</taxon>
        <taxon>Embryophyta</taxon>
        <taxon>Tracheophyta</taxon>
        <taxon>Spermatophyta</taxon>
        <taxon>Magnoliopsida</taxon>
        <taxon>eudicotyledons</taxon>
        <taxon>Gunneridae</taxon>
        <taxon>Pentapetalae</taxon>
        <taxon>asterids</taxon>
        <taxon>lamiids</taxon>
        <taxon>Gentianales</taxon>
        <taxon>Rubiaceae</taxon>
        <taxon>Cinchonoideae</taxon>
        <taxon>Cinchoneae</taxon>
        <taxon>Cinchona</taxon>
    </lineage>
</organism>
<protein>
    <submittedName>
        <fullName evidence="1">Uncharacterized protein</fullName>
    </submittedName>
</protein>
<dbReference type="Proteomes" id="UP001630127">
    <property type="component" value="Unassembled WGS sequence"/>
</dbReference>
<evidence type="ECO:0000313" key="2">
    <source>
        <dbReference type="Proteomes" id="UP001630127"/>
    </source>
</evidence>
<comment type="caution">
    <text evidence="1">The sequence shown here is derived from an EMBL/GenBank/DDBJ whole genome shotgun (WGS) entry which is preliminary data.</text>
</comment>
<dbReference type="EMBL" id="JBJUIK010000017">
    <property type="protein sequence ID" value="KAL3498385.1"/>
    <property type="molecule type" value="Genomic_DNA"/>
</dbReference>
<reference evidence="1 2" key="1">
    <citation type="submission" date="2024-11" db="EMBL/GenBank/DDBJ databases">
        <title>A near-complete genome assembly of Cinchona calisaya.</title>
        <authorList>
            <person name="Lian D.C."/>
            <person name="Zhao X.W."/>
            <person name="Wei L."/>
        </authorList>
    </citation>
    <scope>NUCLEOTIDE SEQUENCE [LARGE SCALE GENOMIC DNA]</scope>
    <source>
        <tissue evidence="1">Nenye</tissue>
    </source>
</reference>
<keyword evidence="2" id="KW-1185">Reference proteome</keyword>
<evidence type="ECO:0000313" key="1">
    <source>
        <dbReference type="EMBL" id="KAL3498385.1"/>
    </source>
</evidence>
<name>A0ABD2XY19_9GENT</name>
<sequence length="102" mass="11089">MSSDFKGVQVVLVNDEYHRLPELSNSGFSSFGYGDVVANLAMTLCKLEFKTKMSSSAVGLHGKEIATIPSPSQVILSIPTTACKKKKITLSQKSFWSSTFLP</sequence>